<reference evidence="1 2" key="1">
    <citation type="journal article" date="2019" name="J Genomics">
        <title>The Draft Genome of a Hydrogen-producing Cyanobacterium, Arthrospira platensis NIES-46.</title>
        <authorList>
            <person name="Suzuki S."/>
            <person name="Yamaguchi H."/>
            <person name="Kawachi M."/>
        </authorList>
    </citation>
    <scope>NUCLEOTIDE SEQUENCE [LARGE SCALE GENOMIC DNA]</scope>
    <source>
        <strain evidence="1 2">NIES-46</strain>
    </source>
</reference>
<comment type="caution">
    <text evidence="1">The sequence shown here is derived from an EMBL/GenBank/DDBJ whole genome shotgun (WGS) entry which is preliminary data.</text>
</comment>
<organism evidence="1 2">
    <name type="scientific">Limnospira platensis NIES-46</name>
    <dbReference type="NCBI Taxonomy" id="1236695"/>
    <lineage>
        <taxon>Bacteria</taxon>
        <taxon>Bacillati</taxon>
        <taxon>Cyanobacteriota</taxon>
        <taxon>Cyanophyceae</taxon>
        <taxon>Oscillatoriophycideae</taxon>
        <taxon>Oscillatoriales</taxon>
        <taxon>Sirenicapillariaceae</taxon>
        <taxon>Limnospira</taxon>
    </lineage>
</organism>
<protein>
    <submittedName>
        <fullName evidence="1">Uncharacterized protein</fullName>
    </submittedName>
</protein>
<evidence type="ECO:0000313" key="2">
    <source>
        <dbReference type="Proteomes" id="UP000326169"/>
    </source>
</evidence>
<dbReference type="RefSeq" id="WP_014274146.1">
    <property type="nucleotide sequence ID" value="NZ_BIMW01000144.1"/>
</dbReference>
<dbReference type="GeneID" id="301684482"/>
<proteinExistence type="predicted"/>
<dbReference type="Proteomes" id="UP000326169">
    <property type="component" value="Unassembled WGS sequence"/>
</dbReference>
<gene>
    <name evidence="1" type="ORF">NIES46_37060</name>
</gene>
<sequence>MAEMTVTDALAELTLLGKRIESARSGLEGNTLITVVEVGKTPVGYRNRDEYNTKARAAVQKVDALIARRRTIKRAVVLSNAVTMVSVAGEEMTVAEAIEMKNFIAYYESVLNTMESAYTSARKDFDVAQARVKERLVDTPQPKGVGILPSTTRLALTGLHQPK</sequence>
<name>A0A5M3TC80_LIMPL</name>
<dbReference type="EMBL" id="BIMW01000144">
    <property type="protein sequence ID" value="GCE95640.1"/>
    <property type="molecule type" value="Genomic_DNA"/>
</dbReference>
<evidence type="ECO:0000313" key="1">
    <source>
        <dbReference type="EMBL" id="GCE95640.1"/>
    </source>
</evidence>
<accession>A0A5M3TC80</accession>
<keyword evidence="2" id="KW-1185">Reference proteome</keyword>